<dbReference type="PROSITE" id="PS50109">
    <property type="entry name" value="HIS_KIN"/>
    <property type="match status" value="1"/>
</dbReference>
<dbReference type="CDD" id="cd00082">
    <property type="entry name" value="HisKA"/>
    <property type="match status" value="1"/>
</dbReference>
<dbReference type="InterPro" id="IPR013656">
    <property type="entry name" value="PAS_4"/>
</dbReference>
<dbReference type="PANTHER" id="PTHR43304">
    <property type="entry name" value="PHYTOCHROME-LIKE PROTEIN CPH1"/>
    <property type="match status" value="1"/>
</dbReference>
<dbReference type="InterPro" id="IPR013655">
    <property type="entry name" value="PAS_fold_3"/>
</dbReference>
<dbReference type="Pfam" id="PF08447">
    <property type="entry name" value="PAS_3"/>
    <property type="match status" value="3"/>
</dbReference>
<keyword evidence="3" id="KW-0597">Phosphoprotein</keyword>
<dbReference type="Pfam" id="PF00989">
    <property type="entry name" value="PAS"/>
    <property type="match status" value="1"/>
</dbReference>
<dbReference type="InterPro" id="IPR005467">
    <property type="entry name" value="His_kinase_dom"/>
</dbReference>
<accession>A0A6V8LT56</accession>
<dbReference type="Gene3D" id="2.10.70.100">
    <property type="match status" value="3"/>
</dbReference>
<dbReference type="InterPro" id="IPR013767">
    <property type="entry name" value="PAS_fold"/>
</dbReference>
<evidence type="ECO:0000313" key="10">
    <source>
        <dbReference type="EMBL" id="GFK94140.1"/>
    </source>
</evidence>
<comment type="caution">
    <text evidence="10">The sequence shown here is derived from an EMBL/GenBank/DDBJ whole genome shotgun (WGS) entry which is preliminary data.</text>
</comment>
<evidence type="ECO:0000256" key="6">
    <source>
        <dbReference type="SAM" id="Coils"/>
    </source>
</evidence>
<dbReference type="SUPFAM" id="SSF47384">
    <property type="entry name" value="Homodimeric domain of signal transducing histidine kinase"/>
    <property type="match status" value="1"/>
</dbReference>
<dbReference type="SMART" id="SM00388">
    <property type="entry name" value="HisKA"/>
    <property type="match status" value="1"/>
</dbReference>
<dbReference type="SUPFAM" id="SSF55785">
    <property type="entry name" value="PYP-like sensor domain (PAS domain)"/>
    <property type="match status" value="5"/>
</dbReference>
<feature type="domain" description="PAS" evidence="8">
    <location>
        <begin position="594"/>
        <end position="638"/>
    </location>
</feature>
<dbReference type="GO" id="GO:0000155">
    <property type="term" value="F:phosphorelay sensor kinase activity"/>
    <property type="evidence" value="ECO:0007669"/>
    <property type="project" value="InterPro"/>
</dbReference>
<dbReference type="InterPro" id="IPR052162">
    <property type="entry name" value="Sensor_kinase/Photoreceptor"/>
</dbReference>
<sequence>MNYEPSAEEKLRRELDEARLRIAQLEARLEGASSGVVDPLERAPSNPTDSEFAHILLDTLHEAVVACDARGRLILFNRTAREWHGRDAAPLGPDEWAEGYGLFEADGVTPLARDRIPLAMALSGLRVRDAAMSVRAPGQPLRHMEADAAPFHDARGNLLGAVTTLRDVTTRKTLQRALETDRAQLALAMNMAKLVRWERDLATDVYTLNPAFYALYGTTAEQEGGMDMPMDVYLREFVHPDDRDAVLSAIMKGRTEASSGISSADHRIIRRDGEIRHITVRHTTLLDESGRSVKRVGANQDITERKELESSLETRSAQLALAMDMARLVRWEADPASGTLHLNDQFYALYGTTAEREGGYSMSYERYVREFFHPDDIPLFTQAAMAQLNNSDPRAVHTLVHRIIRRDGEMRHIRVRFFTMSDPGPRRVVGANQDITEQRLAEERLMQTTERLQEAQRIAQVGDWDWEPETGQSFWSDQTYHILGLDPVGPTGTYDTVLRLIHPEDRLPYIDTVNRALATGQPYERELRLVRPDGAHVHLLVRGRPILDESGKVERLHGTVQDITARKQAEEALLESRERLRRFTERVEESLRRTRTVLDQILECMPSALIAVDTRGVVTHWNKCAQELSGMSPAEALGAPLAEAFPWLSGQMASVHQAMQTGSPTGQERAHFAREGETRLLDIMVYPYGEGATEGAVLRLDDVTVRAAIENRMVQTEKMLSVGSLAGGMAHEINNPLSGILQSAQIIRRRLAPGTLANTQAAQRAGCSMEAILGYLEERGVLTFLNAIEQSGRRANAIVRNMLGFIRKSPTLKAPAALEDILERALELASTDYDLKRNFDFRRIRIERHYQADMPDVPCAAIEIEQVVLNLLTNAAHALACHDFGDREPAIALRLLRGEGCAVLEVEDNGPGMDEATRKKIFEPFFTTKKPGEGTGLGLSVSYFIITRNHGGSFSVESRPGAGTRFTIALPLADSQASCIAAP</sequence>
<dbReference type="EMBL" id="BLTE01000008">
    <property type="protein sequence ID" value="GFK94140.1"/>
    <property type="molecule type" value="Genomic_DNA"/>
</dbReference>
<feature type="domain" description="PAS" evidence="8">
    <location>
        <begin position="474"/>
        <end position="520"/>
    </location>
</feature>
<evidence type="ECO:0000259" key="8">
    <source>
        <dbReference type="PROSITE" id="PS50112"/>
    </source>
</evidence>
<keyword evidence="6" id="KW-0175">Coiled coil</keyword>
<dbReference type="PRINTS" id="PR00344">
    <property type="entry name" value="BCTRLSENSOR"/>
</dbReference>
<evidence type="ECO:0000259" key="9">
    <source>
        <dbReference type="PROSITE" id="PS50113"/>
    </source>
</evidence>
<feature type="domain" description="PAC" evidence="9">
    <location>
        <begin position="128"/>
        <end position="180"/>
    </location>
</feature>
<evidence type="ECO:0000256" key="3">
    <source>
        <dbReference type="ARBA" id="ARBA00022553"/>
    </source>
</evidence>
<feature type="domain" description="PAS" evidence="8">
    <location>
        <begin position="200"/>
        <end position="250"/>
    </location>
</feature>
<dbReference type="InterPro" id="IPR035965">
    <property type="entry name" value="PAS-like_dom_sf"/>
</dbReference>
<dbReference type="Pfam" id="PF08448">
    <property type="entry name" value="PAS_4"/>
    <property type="match status" value="1"/>
</dbReference>
<dbReference type="InterPro" id="IPR003594">
    <property type="entry name" value="HATPase_dom"/>
</dbReference>
<evidence type="ECO:0000256" key="4">
    <source>
        <dbReference type="ARBA" id="ARBA00022679"/>
    </source>
</evidence>
<dbReference type="Gene3D" id="3.30.565.10">
    <property type="entry name" value="Histidine kinase-like ATPase, C-terminal domain"/>
    <property type="match status" value="1"/>
</dbReference>
<keyword evidence="11" id="KW-1185">Reference proteome</keyword>
<dbReference type="InterPro" id="IPR000014">
    <property type="entry name" value="PAS"/>
</dbReference>
<dbReference type="CDD" id="cd00130">
    <property type="entry name" value="PAS"/>
    <property type="match status" value="4"/>
</dbReference>
<dbReference type="AlphaFoldDB" id="A0A6V8LT56"/>
<dbReference type="PROSITE" id="PS50113">
    <property type="entry name" value="PAC"/>
    <property type="match status" value="4"/>
</dbReference>
<dbReference type="RefSeq" id="WP_173083931.1">
    <property type="nucleotide sequence ID" value="NZ_BLTE01000008.1"/>
</dbReference>
<feature type="domain" description="PAC" evidence="9">
    <location>
        <begin position="397"/>
        <end position="447"/>
    </location>
</feature>
<dbReference type="Gene3D" id="3.30.450.20">
    <property type="entry name" value="PAS domain"/>
    <property type="match status" value="5"/>
</dbReference>
<evidence type="ECO:0000313" key="11">
    <source>
        <dbReference type="Proteomes" id="UP000494245"/>
    </source>
</evidence>
<dbReference type="Pfam" id="PF02518">
    <property type="entry name" value="HATPase_c"/>
    <property type="match status" value="1"/>
</dbReference>
<dbReference type="PANTHER" id="PTHR43304:SF1">
    <property type="entry name" value="PAC DOMAIN-CONTAINING PROTEIN"/>
    <property type="match status" value="1"/>
</dbReference>
<protein>
    <recommendedName>
        <fullName evidence="2">histidine kinase</fullName>
        <ecNumber evidence="2">2.7.13.3</ecNumber>
    </recommendedName>
</protein>
<proteinExistence type="predicted"/>
<gene>
    <name evidence="10" type="primary">fixL_4</name>
    <name evidence="10" type="ORF">NNJEOMEG_01979</name>
</gene>
<reference evidence="10 11" key="2">
    <citation type="submission" date="2020-05" db="EMBL/GenBank/DDBJ databases">
        <title>Draft genome sequence of Desulfovibrio sp. strainFSS-1.</title>
        <authorList>
            <person name="Shimoshige H."/>
            <person name="Kobayashi H."/>
            <person name="Maekawa T."/>
        </authorList>
    </citation>
    <scope>NUCLEOTIDE SEQUENCE [LARGE SCALE GENOMIC DNA]</scope>
    <source>
        <strain evidence="10 11">SIID29052-01</strain>
    </source>
</reference>
<dbReference type="Proteomes" id="UP000494245">
    <property type="component" value="Unassembled WGS sequence"/>
</dbReference>
<feature type="domain" description="PAC" evidence="9">
    <location>
        <begin position="262"/>
        <end position="314"/>
    </location>
</feature>
<evidence type="ECO:0000256" key="1">
    <source>
        <dbReference type="ARBA" id="ARBA00000085"/>
    </source>
</evidence>
<keyword evidence="5" id="KW-0418">Kinase</keyword>
<dbReference type="Gene3D" id="1.10.287.130">
    <property type="match status" value="1"/>
</dbReference>
<feature type="domain" description="Histidine kinase" evidence="7">
    <location>
        <begin position="728"/>
        <end position="974"/>
    </location>
</feature>
<evidence type="ECO:0000256" key="2">
    <source>
        <dbReference type="ARBA" id="ARBA00012438"/>
    </source>
</evidence>
<comment type="catalytic activity">
    <reaction evidence="1">
        <text>ATP + protein L-histidine = ADP + protein N-phospho-L-histidine.</text>
        <dbReference type="EC" id="2.7.13.3"/>
    </reaction>
</comment>
<evidence type="ECO:0000256" key="5">
    <source>
        <dbReference type="ARBA" id="ARBA00022777"/>
    </source>
</evidence>
<reference evidence="10 11" key="1">
    <citation type="submission" date="2020-04" db="EMBL/GenBank/DDBJ databases">
        <authorList>
            <consortium name="Desulfovibrio sp. FSS-1 genome sequencing consortium"/>
            <person name="Shimoshige H."/>
            <person name="Kobayashi H."/>
            <person name="Maekawa T."/>
        </authorList>
    </citation>
    <scope>NUCLEOTIDE SEQUENCE [LARGE SCALE GENOMIC DNA]</scope>
    <source>
        <strain evidence="10 11">SIID29052-01</strain>
    </source>
</reference>
<dbReference type="SUPFAM" id="SSF55874">
    <property type="entry name" value="ATPase domain of HSP90 chaperone/DNA topoisomerase II/histidine kinase"/>
    <property type="match status" value="1"/>
</dbReference>
<dbReference type="InterPro" id="IPR000700">
    <property type="entry name" value="PAS-assoc_C"/>
</dbReference>
<dbReference type="PROSITE" id="PS50112">
    <property type="entry name" value="PAS"/>
    <property type="match status" value="3"/>
</dbReference>
<feature type="coiled-coil region" evidence="6">
    <location>
        <begin position="8"/>
        <end position="35"/>
    </location>
</feature>
<dbReference type="GO" id="GO:0006355">
    <property type="term" value="P:regulation of DNA-templated transcription"/>
    <property type="evidence" value="ECO:0007669"/>
    <property type="project" value="InterPro"/>
</dbReference>
<dbReference type="EC" id="2.7.13.3" evidence="2"/>
<dbReference type="SMART" id="SM00387">
    <property type="entry name" value="HATPase_c"/>
    <property type="match status" value="1"/>
</dbReference>
<dbReference type="InterPro" id="IPR003661">
    <property type="entry name" value="HisK_dim/P_dom"/>
</dbReference>
<name>A0A6V8LT56_9BACT</name>
<dbReference type="NCBIfam" id="TIGR00229">
    <property type="entry name" value="sensory_box"/>
    <property type="match status" value="4"/>
</dbReference>
<evidence type="ECO:0000259" key="7">
    <source>
        <dbReference type="PROSITE" id="PS50109"/>
    </source>
</evidence>
<organism evidence="10 11">
    <name type="scientific">Fundidesulfovibrio magnetotacticus</name>
    <dbReference type="NCBI Taxonomy" id="2730080"/>
    <lineage>
        <taxon>Bacteria</taxon>
        <taxon>Pseudomonadati</taxon>
        <taxon>Thermodesulfobacteriota</taxon>
        <taxon>Desulfovibrionia</taxon>
        <taxon>Desulfovibrionales</taxon>
        <taxon>Desulfovibrionaceae</taxon>
        <taxon>Fundidesulfovibrio</taxon>
    </lineage>
</organism>
<dbReference type="SMART" id="SM00091">
    <property type="entry name" value="PAS"/>
    <property type="match status" value="5"/>
</dbReference>
<dbReference type="InterPro" id="IPR036097">
    <property type="entry name" value="HisK_dim/P_sf"/>
</dbReference>
<keyword evidence="4 10" id="KW-0808">Transferase</keyword>
<dbReference type="InterPro" id="IPR036890">
    <property type="entry name" value="HATPase_C_sf"/>
</dbReference>
<dbReference type="SMART" id="SM00086">
    <property type="entry name" value="PAC"/>
    <property type="match status" value="4"/>
</dbReference>
<dbReference type="InterPro" id="IPR004358">
    <property type="entry name" value="Sig_transdc_His_kin-like_C"/>
</dbReference>
<dbReference type="InterPro" id="IPR001610">
    <property type="entry name" value="PAC"/>
</dbReference>
<feature type="domain" description="PAC" evidence="9">
    <location>
        <begin position="523"/>
        <end position="575"/>
    </location>
</feature>